<sequence length="120" mass="13843">ISTGIILAIVFCATFAGVVFFIIIGVSIYSALKYKKIDVKIFKTQQPNYHFYITGSVNETPSKNAKYDMRPLDLDFGNKNKATLINDTRFERVDIRNLSKMKWFVFNHLLDVKNIFLRLG</sequence>
<accession>A0A0A1TVD2</accession>
<dbReference type="KEGG" id="eiv:EIN_277390"/>
<evidence type="ECO:0000313" key="2">
    <source>
        <dbReference type="EMBL" id="ELP84339.1"/>
    </source>
</evidence>
<keyword evidence="2" id="KW-0808">Transferase</keyword>
<dbReference type="GeneID" id="14883323"/>
<keyword evidence="1" id="KW-0812">Transmembrane</keyword>
<evidence type="ECO:0000313" key="3">
    <source>
        <dbReference type="Proteomes" id="UP000014680"/>
    </source>
</evidence>
<dbReference type="Proteomes" id="UP000014680">
    <property type="component" value="Unassembled WGS sequence"/>
</dbReference>
<keyword evidence="1" id="KW-0472">Membrane</keyword>
<keyword evidence="2" id="KW-0418">Kinase</keyword>
<keyword evidence="1" id="KW-1133">Transmembrane helix</keyword>
<feature type="transmembrane region" description="Helical" evidence="1">
    <location>
        <begin position="6"/>
        <end position="32"/>
    </location>
</feature>
<proteinExistence type="predicted"/>
<keyword evidence="3" id="KW-1185">Reference proteome</keyword>
<dbReference type="AlphaFoldDB" id="A0A0A1TVD2"/>
<dbReference type="RefSeq" id="XP_004183685.1">
    <property type="nucleotide sequence ID" value="XM_004183637.1"/>
</dbReference>
<dbReference type="EMBL" id="KB207139">
    <property type="protein sequence ID" value="ELP84339.1"/>
    <property type="molecule type" value="Genomic_DNA"/>
</dbReference>
<dbReference type="VEuPathDB" id="AmoebaDB:EIN_277390"/>
<name>A0A0A1TVD2_ENTIV</name>
<organism evidence="2 3">
    <name type="scientific">Entamoeba invadens IP1</name>
    <dbReference type="NCBI Taxonomy" id="370355"/>
    <lineage>
        <taxon>Eukaryota</taxon>
        <taxon>Amoebozoa</taxon>
        <taxon>Evosea</taxon>
        <taxon>Archamoebae</taxon>
        <taxon>Mastigamoebida</taxon>
        <taxon>Entamoebidae</taxon>
        <taxon>Entamoeba</taxon>
    </lineage>
</organism>
<feature type="non-terminal residue" evidence="2">
    <location>
        <position position="1"/>
    </location>
</feature>
<evidence type="ECO:0000256" key="1">
    <source>
        <dbReference type="SAM" id="Phobius"/>
    </source>
</evidence>
<dbReference type="GO" id="GO:0016301">
    <property type="term" value="F:kinase activity"/>
    <property type="evidence" value="ECO:0007669"/>
    <property type="project" value="UniProtKB-KW"/>
</dbReference>
<protein>
    <submittedName>
        <fullName evidence="2">Protein kinase domain containing protein</fullName>
    </submittedName>
</protein>
<gene>
    <name evidence="2" type="ORF">EIN_277390</name>
</gene>
<reference evidence="2 3" key="1">
    <citation type="submission" date="2012-10" db="EMBL/GenBank/DDBJ databases">
        <authorList>
            <person name="Zafar N."/>
            <person name="Inman J."/>
            <person name="Hall N."/>
            <person name="Lorenzi H."/>
            <person name="Caler E."/>
        </authorList>
    </citation>
    <scope>NUCLEOTIDE SEQUENCE [LARGE SCALE GENOMIC DNA]</scope>
    <source>
        <strain evidence="2 3">IP1</strain>
    </source>
</reference>